<sequence length="301" mass="34222">MTDTTDSGGDLFFVHSGYSWYIPYAIETAIRNSGMRVHFVGDRFACQVAKALGARTYLAGEYSRRATEFGKIYRHHSSLGVSFERICIERWFTLHEVAAAHGFERFVYADTDILVVDNLPPYVQKTASFGLMFDGVSAHLCFVNRREALRQLCDFVEEVYRDREWEPRMEAVFAGKMAEYGGGGVSDMTMFQWFREKHPDVLGTYDEVFGVNPFDGSLFEFVGFEADEKGFKKLGWNGRTPSATMSDGQSVTLATLHHQGHAKTLLKDNARRLGSVTAFQRMSAELLDFTYRASRRLRLVK</sequence>
<accession>A0A517SI90</accession>
<name>A0A517SI90_9PLAN</name>
<evidence type="ECO:0008006" key="3">
    <source>
        <dbReference type="Google" id="ProtNLM"/>
    </source>
</evidence>
<dbReference type="RefSeq" id="WP_145032238.1">
    <property type="nucleotide sequence ID" value="NZ_CP036271.1"/>
</dbReference>
<gene>
    <name evidence="1" type="ORF">Pan44_38910</name>
</gene>
<dbReference type="AlphaFoldDB" id="A0A517SI90"/>
<dbReference type="OrthoDB" id="7299295at2"/>
<evidence type="ECO:0000313" key="1">
    <source>
        <dbReference type="EMBL" id="QDT55843.1"/>
    </source>
</evidence>
<dbReference type="InParanoid" id="A0A517SI90"/>
<protein>
    <recommendedName>
        <fullName evidence="3">Nucleotide-diphospho-sugar transferase</fullName>
    </recommendedName>
</protein>
<dbReference type="KEGG" id="ccos:Pan44_38910"/>
<evidence type="ECO:0000313" key="2">
    <source>
        <dbReference type="Proteomes" id="UP000315700"/>
    </source>
</evidence>
<proteinExistence type="predicted"/>
<reference evidence="1 2" key="1">
    <citation type="submission" date="2019-02" db="EMBL/GenBank/DDBJ databases">
        <title>Deep-cultivation of Planctomycetes and their phenomic and genomic characterization uncovers novel biology.</title>
        <authorList>
            <person name="Wiegand S."/>
            <person name="Jogler M."/>
            <person name="Boedeker C."/>
            <person name="Pinto D."/>
            <person name="Vollmers J."/>
            <person name="Rivas-Marin E."/>
            <person name="Kohn T."/>
            <person name="Peeters S.H."/>
            <person name="Heuer A."/>
            <person name="Rast P."/>
            <person name="Oberbeckmann S."/>
            <person name="Bunk B."/>
            <person name="Jeske O."/>
            <person name="Meyerdierks A."/>
            <person name="Storesund J.E."/>
            <person name="Kallscheuer N."/>
            <person name="Luecker S."/>
            <person name="Lage O.M."/>
            <person name="Pohl T."/>
            <person name="Merkel B.J."/>
            <person name="Hornburger P."/>
            <person name="Mueller R.-W."/>
            <person name="Bruemmer F."/>
            <person name="Labrenz M."/>
            <person name="Spormann A.M."/>
            <person name="Op den Camp H."/>
            <person name="Overmann J."/>
            <person name="Amann R."/>
            <person name="Jetten M.S.M."/>
            <person name="Mascher T."/>
            <person name="Medema M.H."/>
            <person name="Devos D.P."/>
            <person name="Kaster A.-K."/>
            <person name="Ovreas L."/>
            <person name="Rohde M."/>
            <person name="Galperin M.Y."/>
            <person name="Jogler C."/>
        </authorList>
    </citation>
    <scope>NUCLEOTIDE SEQUENCE [LARGE SCALE GENOMIC DNA]</scope>
    <source>
        <strain evidence="1 2">Pan44</strain>
    </source>
</reference>
<organism evidence="1 2">
    <name type="scientific">Caulifigura coniformis</name>
    <dbReference type="NCBI Taxonomy" id="2527983"/>
    <lineage>
        <taxon>Bacteria</taxon>
        <taxon>Pseudomonadati</taxon>
        <taxon>Planctomycetota</taxon>
        <taxon>Planctomycetia</taxon>
        <taxon>Planctomycetales</taxon>
        <taxon>Planctomycetaceae</taxon>
        <taxon>Caulifigura</taxon>
    </lineage>
</organism>
<dbReference type="Proteomes" id="UP000315700">
    <property type="component" value="Chromosome"/>
</dbReference>
<keyword evidence="2" id="KW-1185">Reference proteome</keyword>
<dbReference type="EMBL" id="CP036271">
    <property type="protein sequence ID" value="QDT55843.1"/>
    <property type="molecule type" value="Genomic_DNA"/>
</dbReference>